<dbReference type="Pfam" id="PF11716">
    <property type="entry name" value="MDMPI_N"/>
    <property type="match status" value="1"/>
</dbReference>
<evidence type="ECO:0000313" key="2">
    <source>
        <dbReference type="EMBL" id="OQZ99628.1"/>
    </source>
</evidence>
<gene>
    <name evidence="2" type="ORF">BST10_01355</name>
</gene>
<dbReference type="SUPFAM" id="SSF109854">
    <property type="entry name" value="DinB/YfiT-like putative metalloenzymes"/>
    <property type="match status" value="1"/>
</dbReference>
<protein>
    <recommendedName>
        <fullName evidence="1">Mycothiol-dependent maleylpyruvate isomerase metal-binding domain-containing protein</fullName>
    </recommendedName>
</protein>
<dbReference type="InterPro" id="IPR024344">
    <property type="entry name" value="MDMPI_metal-binding"/>
</dbReference>
<dbReference type="InterPro" id="IPR017517">
    <property type="entry name" value="Maleyloyr_isom"/>
</dbReference>
<proteinExistence type="predicted"/>
<reference evidence="2 3" key="1">
    <citation type="submission" date="2016-12" db="EMBL/GenBank/DDBJ databases">
        <title>The new phylogeny of genus Mycobacterium.</title>
        <authorList>
            <person name="Tortoli E."/>
            <person name="Trovato A."/>
            <person name="Cirillo D.M."/>
        </authorList>
    </citation>
    <scope>NUCLEOTIDE SEQUENCE [LARGE SCALE GENOMIC DNA]</scope>
    <source>
        <strain evidence="2 3">DSM 45454</strain>
    </source>
</reference>
<evidence type="ECO:0000259" key="1">
    <source>
        <dbReference type="Pfam" id="PF11716"/>
    </source>
</evidence>
<organism evidence="2 3">
    <name type="scientific">Mycolicibacter algericus DSM 45454</name>
    <dbReference type="NCBI Taxonomy" id="723879"/>
    <lineage>
        <taxon>Bacteria</taxon>
        <taxon>Bacillati</taxon>
        <taxon>Actinomycetota</taxon>
        <taxon>Actinomycetes</taxon>
        <taxon>Mycobacteriales</taxon>
        <taxon>Mycobacteriaceae</taxon>
        <taxon>Mycolicibacter</taxon>
    </lineage>
</organism>
<feature type="domain" description="Mycothiol-dependent maleylpyruvate isomerase metal-binding" evidence="1">
    <location>
        <begin position="12"/>
        <end position="92"/>
    </location>
</feature>
<dbReference type="InterPro" id="IPR034660">
    <property type="entry name" value="DinB/YfiT-like"/>
</dbReference>
<evidence type="ECO:0000313" key="3">
    <source>
        <dbReference type="Proteomes" id="UP000192693"/>
    </source>
</evidence>
<dbReference type="EMBL" id="MVHC01000001">
    <property type="protein sequence ID" value="OQZ99628.1"/>
    <property type="molecule type" value="Genomic_DNA"/>
</dbReference>
<keyword evidence="3" id="KW-1185">Reference proteome</keyword>
<dbReference type="Gene3D" id="1.20.120.450">
    <property type="entry name" value="dinb family like domain"/>
    <property type="match status" value="1"/>
</dbReference>
<sequence length="196" mass="21377">MGSMTSRFETARAARQAFVDTVDGLTDAEFDHGTTLCTGWSPRDVLAHLIGTTEIGRYLRAPWRLHKINAEIVAAGRLRDRDEIIAAGRRWAQVPDRAMAGLLLGDVAMHHQDVLRGLGRSRDIPPAEEAAILAEGMSLTLQKLQPTLLRYRVEPTNGIGRPRGRGIVVRGTAEALGLWLGGRDISDVEIGSVRPA</sequence>
<dbReference type="Proteomes" id="UP000192693">
    <property type="component" value="Unassembled WGS sequence"/>
</dbReference>
<name>A0ABX3RZJ3_MYCAL</name>
<accession>A0ABX3RZJ3</accession>
<comment type="caution">
    <text evidence="2">The sequence shown here is derived from an EMBL/GenBank/DDBJ whole genome shotgun (WGS) entry which is preliminary data.</text>
</comment>
<dbReference type="NCBIfam" id="TIGR03083">
    <property type="entry name" value="maleylpyruvate isomerase family mycothiol-dependent enzyme"/>
    <property type="match status" value="1"/>
</dbReference>